<feature type="transmembrane region" description="Helical" evidence="9">
    <location>
        <begin position="258"/>
        <end position="278"/>
    </location>
</feature>
<dbReference type="Proteomes" id="UP001385892">
    <property type="component" value="Unassembled WGS sequence"/>
</dbReference>
<sequence>MSTPNGAAASRTVVNNTTSTKSAATRPSTFKVITAISIGNALEWFEIVIYGFLAVTISKLFFPSDNENVSLLIALGTFGVTFFMRPVGSIVLGAYADSAGRKAALTLSMGLMLGGTLLIAVSPTFASIGIWAPVLIIVARLLQGFAAGGEFGSATALLAEQDPNRRGFYASWQFASQGITTFLGAAFGMGLNTLLTPEQLLDWGWRIPFFFGLLLGPVGLYIRRHLEEGDEFDKSAAAKAPPVRTALLDQRGRTLTSMGLIILATIISYTGLFMPTFAVKQLGLPPSMSFVGTIWLGVLQLTLVPFYGALSDRIGRLAIMRTAALIMLVMIVPLFYMLVSYPSVTTLMIALTAIGLVATAYWGPMAATMAELFPAGMRGTGLSVSYSLGVAIFGGFAPFISAWLITATGSKISPAFYMVFGVLVSLVALRVAPRYGIK</sequence>
<dbReference type="InterPro" id="IPR036259">
    <property type="entry name" value="MFS_trans_sf"/>
</dbReference>
<keyword evidence="3" id="KW-1003">Cell membrane</keyword>
<evidence type="ECO:0000256" key="8">
    <source>
        <dbReference type="SAM" id="MobiDB-lite"/>
    </source>
</evidence>
<keyword evidence="2" id="KW-0813">Transport</keyword>
<feature type="transmembrane region" description="Helical" evidence="9">
    <location>
        <begin position="32"/>
        <end position="57"/>
    </location>
</feature>
<evidence type="ECO:0000256" key="4">
    <source>
        <dbReference type="ARBA" id="ARBA00022692"/>
    </source>
</evidence>
<evidence type="ECO:0000259" key="10">
    <source>
        <dbReference type="PROSITE" id="PS50850"/>
    </source>
</evidence>
<feature type="region of interest" description="Disordered" evidence="8">
    <location>
        <begin position="1"/>
        <end position="20"/>
    </location>
</feature>
<dbReference type="InterPro" id="IPR051084">
    <property type="entry name" value="H+-coupled_symporters"/>
</dbReference>
<feature type="transmembrane region" description="Helical" evidence="9">
    <location>
        <begin position="168"/>
        <end position="191"/>
    </location>
</feature>
<feature type="transmembrane region" description="Helical" evidence="9">
    <location>
        <begin position="69"/>
        <end position="96"/>
    </location>
</feature>
<keyword evidence="4 9" id="KW-0812">Transmembrane</keyword>
<feature type="domain" description="Major facilitator superfamily (MFS) profile" evidence="10">
    <location>
        <begin position="32"/>
        <end position="436"/>
    </location>
</feature>
<evidence type="ECO:0000256" key="7">
    <source>
        <dbReference type="ARBA" id="ARBA00023136"/>
    </source>
</evidence>
<comment type="caution">
    <text evidence="11">The sequence shown here is derived from an EMBL/GenBank/DDBJ whole genome shotgun (WGS) entry which is preliminary data.</text>
</comment>
<feature type="transmembrane region" description="Helical" evidence="9">
    <location>
        <begin position="290"/>
        <end position="310"/>
    </location>
</feature>
<keyword evidence="6 9" id="KW-1133">Transmembrane helix</keyword>
<feature type="transmembrane region" description="Helical" evidence="9">
    <location>
        <begin position="103"/>
        <end position="122"/>
    </location>
</feature>
<feature type="transmembrane region" description="Helical" evidence="9">
    <location>
        <begin position="203"/>
        <end position="222"/>
    </location>
</feature>
<evidence type="ECO:0000256" key="5">
    <source>
        <dbReference type="ARBA" id="ARBA00022847"/>
    </source>
</evidence>
<evidence type="ECO:0000313" key="12">
    <source>
        <dbReference type="Proteomes" id="UP001385892"/>
    </source>
</evidence>
<evidence type="ECO:0000256" key="3">
    <source>
        <dbReference type="ARBA" id="ARBA00022475"/>
    </source>
</evidence>
<dbReference type="Gene3D" id="1.20.1250.20">
    <property type="entry name" value="MFS general substrate transporter like domains"/>
    <property type="match status" value="1"/>
</dbReference>
<evidence type="ECO:0000313" key="11">
    <source>
        <dbReference type="EMBL" id="MEJ8850894.1"/>
    </source>
</evidence>
<name>A0ABU8WVG5_9BURK</name>
<keyword evidence="7 9" id="KW-0472">Membrane</keyword>
<dbReference type="InterPro" id="IPR005828">
    <property type="entry name" value="MFS_sugar_transport-like"/>
</dbReference>
<feature type="transmembrane region" description="Helical" evidence="9">
    <location>
        <begin position="322"/>
        <end position="339"/>
    </location>
</feature>
<dbReference type="InterPro" id="IPR005829">
    <property type="entry name" value="Sugar_transporter_CS"/>
</dbReference>
<organism evidence="11 12">
    <name type="scientific">Variovorax rhizosphaerae</name>
    <dbReference type="NCBI Taxonomy" id="1836200"/>
    <lineage>
        <taxon>Bacteria</taxon>
        <taxon>Pseudomonadati</taxon>
        <taxon>Pseudomonadota</taxon>
        <taxon>Betaproteobacteria</taxon>
        <taxon>Burkholderiales</taxon>
        <taxon>Comamonadaceae</taxon>
        <taxon>Variovorax</taxon>
    </lineage>
</organism>
<dbReference type="PROSITE" id="PS00216">
    <property type="entry name" value="SUGAR_TRANSPORT_1"/>
    <property type="match status" value="1"/>
</dbReference>
<dbReference type="InterPro" id="IPR020846">
    <property type="entry name" value="MFS_dom"/>
</dbReference>
<feature type="transmembrane region" description="Helical" evidence="9">
    <location>
        <begin position="345"/>
        <end position="363"/>
    </location>
</feature>
<evidence type="ECO:0000256" key="6">
    <source>
        <dbReference type="ARBA" id="ARBA00022989"/>
    </source>
</evidence>
<gene>
    <name evidence="11" type="ORF">WKW82_29935</name>
</gene>
<dbReference type="Pfam" id="PF00083">
    <property type="entry name" value="Sugar_tr"/>
    <property type="match status" value="2"/>
</dbReference>
<feature type="transmembrane region" description="Helical" evidence="9">
    <location>
        <begin position="412"/>
        <end position="432"/>
    </location>
</feature>
<evidence type="ECO:0000256" key="2">
    <source>
        <dbReference type="ARBA" id="ARBA00022448"/>
    </source>
</evidence>
<accession>A0ABU8WVG5</accession>
<feature type="transmembrane region" description="Helical" evidence="9">
    <location>
        <begin position="384"/>
        <end position="406"/>
    </location>
</feature>
<evidence type="ECO:0000256" key="1">
    <source>
        <dbReference type="ARBA" id="ARBA00004651"/>
    </source>
</evidence>
<feature type="transmembrane region" description="Helical" evidence="9">
    <location>
        <begin position="128"/>
        <end position="147"/>
    </location>
</feature>
<proteinExistence type="predicted"/>
<reference evidence="11 12" key="1">
    <citation type="submission" date="2024-03" db="EMBL/GenBank/DDBJ databases">
        <title>Novel species of the genus Variovorax.</title>
        <authorList>
            <person name="Liu Q."/>
            <person name="Xin Y.-H."/>
        </authorList>
    </citation>
    <scope>NUCLEOTIDE SEQUENCE [LARGE SCALE GENOMIC DNA]</scope>
    <source>
        <strain evidence="11 12">KACC 18900</strain>
    </source>
</reference>
<dbReference type="RefSeq" id="WP_340346377.1">
    <property type="nucleotide sequence ID" value="NZ_JBBKZT010000018.1"/>
</dbReference>
<dbReference type="EMBL" id="JBBKZT010000018">
    <property type="protein sequence ID" value="MEJ8850894.1"/>
    <property type="molecule type" value="Genomic_DNA"/>
</dbReference>
<dbReference type="PANTHER" id="PTHR43528">
    <property type="entry name" value="ALPHA-KETOGLUTARATE PERMEASE"/>
    <property type="match status" value="1"/>
</dbReference>
<dbReference type="PANTHER" id="PTHR43528:SF1">
    <property type="entry name" value="ALPHA-KETOGLUTARATE PERMEASE"/>
    <property type="match status" value="1"/>
</dbReference>
<keyword evidence="12" id="KW-1185">Reference proteome</keyword>
<evidence type="ECO:0000256" key="9">
    <source>
        <dbReference type="SAM" id="Phobius"/>
    </source>
</evidence>
<protein>
    <submittedName>
        <fullName evidence="11">MFS transporter</fullName>
    </submittedName>
</protein>
<keyword evidence="5" id="KW-0769">Symport</keyword>
<dbReference type="PROSITE" id="PS50850">
    <property type="entry name" value="MFS"/>
    <property type="match status" value="1"/>
</dbReference>
<dbReference type="SUPFAM" id="SSF103473">
    <property type="entry name" value="MFS general substrate transporter"/>
    <property type="match status" value="1"/>
</dbReference>
<comment type="subcellular location">
    <subcellularLocation>
        <location evidence="1">Cell membrane</location>
        <topology evidence="1">Multi-pass membrane protein</topology>
    </subcellularLocation>
</comment>